<gene>
    <name evidence="1" type="ORF">LVJ94_34650</name>
</gene>
<evidence type="ECO:0000313" key="1">
    <source>
        <dbReference type="EMBL" id="WXB02040.1"/>
    </source>
</evidence>
<accession>A0ABZ2KYH4</accession>
<protein>
    <submittedName>
        <fullName evidence="1">Uncharacterized protein</fullName>
    </submittedName>
</protein>
<evidence type="ECO:0000313" key="2">
    <source>
        <dbReference type="Proteomes" id="UP001374803"/>
    </source>
</evidence>
<dbReference type="EMBL" id="CP089983">
    <property type="protein sequence ID" value="WXB02040.1"/>
    <property type="molecule type" value="Genomic_DNA"/>
</dbReference>
<dbReference type="Proteomes" id="UP001374803">
    <property type="component" value="Chromosome"/>
</dbReference>
<name>A0ABZ2KYH4_9BACT</name>
<keyword evidence="2" id="KW-1185">Reference proteome</keyword>
<proteinExistence type="predicted"/>
<sequence length="76" mass="8695">MKIVIQELKEGGRSWTRESNESDRNLAINHVVASIWGKRAFFWQDSELSFGYGQIMRPIGGDHSTSVTDRVRVDVE</sequence>
<organism evidence="1 2">
    <name type="scientific">Pendulispora rubella</name>
    <dbReference type="NCBI Taxonomy" id="2741070"/>
    <lineage>
        <taxon>Bacteria</taxon>
        <taxon>Pseudomonadati</taxon>
        <taxon>Myxococcota</taxon>
        <taxon>Myxococcia</taxon>
        <taxon>Myxococcales</taxon>
        <taxon>Sorangiineae</taxon>
        <taxon>Pendulisporaceae</taxon>
        <taxon>Pendulispora</taxon>
    </lineage>
</organism>
<reference evidence="1" key="1">
    <citation type="submission" date="2021-12" db="EMBL/GenBank/DDBJ databases">
        <title>Discovery of the Pendulisporaceae a myxobacterial family with distinct sporulation behavior and unique specialized metabolism.</title>
        <authorList>
            <person name="Garcia R."/>
            <person name="Popoff A."/>
            <person name="Bader C.D."/>
            <person name="Loehr J."/>
            <person name="Walesch S."/>
            <person name="Walt C."/>
            <person name="Boldt J."/>
            <person name="Bunk B."/>
            <person name="Haeckl F.J.F.P.J."/>
            <person name="Gunesch A.P."/>
            <person name="Birkelbach J."/>
            <person name="Nuebel U."/>
            <person name="Pietschmann T."/>
            <person name="Bach T."/>
            <person name="Mueller R."/>
        </authorList>
    </citation>
    <scope>NUCLEOTIDE SEQUENCE</scope>
    <source>
        <strain evidence="1">MSr11367</strain>
    </source>
</reference>
<dbReference type="RefSeq" id="WP_394831665.1">
    <property type="nucleotide sequence ID" value="NZ_CP089929.1"/>
</dbReference>